<evidence type="ECO:0000256" key="4">
    <source>
        <dbReference type="ARBA" id="ARBA00023125"/>
    </source>
</evidence>
<evidence type="ECO:0000256" key="5">
    <source>
        <dbReference type="ARBA" id="ARBA00023163"/>
    </source>
</evidence>
<sequence>MTYPRTAVVIEDDRDVGNLVRGVLEKSGLSPIWLAETGVKGVAAVQELSPGIVILDYGLPDISGLEVIRQLRIFSSAPILMLTGRGELSDQLLAAGASGVLSKPFRVAALLARVEELLRLWQGEVEPAPDFSVPDVR</sequence>
<dbReference type="GO" id="GO:0003677">
    <property type="term" value="F:DNA binding"/>
    <property type="evidence" value="ECO:0007669"/>
    <property type="project" value="UniProtKB-KW"/>
</dbReference>
<protein>
    <submittedName>
        <fullName evidence="8">DNA-binding response OmpR family regulator</fullName>
    </submittedName>
</protein>
<dbReference type="PANTHER" id="PTHR48111:SF1">
    <property type="entry name" value="TWO-COMPONENT RESPONSE REGULATOR ORR33"/>
    <property type="match status" value="1"/>
</dbReference>
<dbReference type="Pfam" id="PF00072">
    <property type="entry name" value="Response_reg"/>
    <property type="match status" value="1"/>
</dbReference>
<organism evidence="8 9">
    <name type="scientific">Pseudarthrobacter enclensis</name>
    <dbReference type="NCBI Taxonomy" id="993070"/>
    <lineage>
        <taxon>Bacteria</taxon>
        <taxon>Bacillati</taxon>
        <taxon>Actinomycetota</taxon>
        <taxon>Actinomycetes</taxon>
        <taxon>Micrococcales</taxon>
        <taxon>Micrococcaceae</taxon>
        <taxon>Pseudarthrobacter</taxon>
    </lineage>
</organism>
<dbReference type="PANTHER" id="PTHR48111">
    <property type="entry name" value="REGULATOR OF RPOS"/>
    <property type="match status" value="1"/>
</dbReference>
<dbReference type="InterPro" id="IPR011006">
    <property type="entry name" value="CheY-like_superfamily"/>
</dbReference>
<gene>
    <name evidence="8" type="ORF">J2X98_004432</name>
</gene>
<feature type="modified residue" description="4-aspartylphosphate" evidence="6">
    <location>
        <position position="56"/>
    </location>
</feature>
<evidence type="ECO:0000256" key="3">
    <source>
        <dbReference type="ARBA" id="ARBA00023015"/>
    </source>
</evidence>
<keyword evidence="5" id="KW-0804">Transcription</keyword>
<keyword evidence="1 6" id="KW-0597">Phosphoprotein</keyword>
<keyword evidence="4 8" id="KW-0238">DNA-binding</keyword>
<keyword evidence="9" id="KW-1185">Reference proteome</keyword>
<evidence type="ECO:0000259" key="7">
    <source>
        <dbReference type="PROSITE" id="PS50110"/>
    </source>
</evidence>
<dbReference type="InterPro" id="IPR001789">
    <property type="entry name" value="Sig_transdc_resp-reg_receiver"/>
</dbReference>
<evidence type="ECO:0000256" key="6">
    <source>
        <dbReference type="PROSITE-ProRule" id="PRU00169"/>
    </source>
</evidence>
<evidence type="ECO:0000256" key="1">
    <source>
        <dbReference type="ARBA" id="ARBA00022553"/>
    </source>
</evidence>
<dbReference type="Gene3D" id="3.40.50.2300">
    <property type="match status" value="1"/>
</dbReference>
<accession>A0ABT9S0G3</accession>
<evidence type="ECO:0000256" key="2">
    <source>
        <dbReference type="ARBA" id="ARBA00023012"/>
    </source>
</evidence>
<dbReference type="Proteomes" id="UP001226577">
    <property type="component" value="Unassembled WGS sequence"/>
</dbReference>
<evidence type="ECO:0000313" key="9">
    <source>
        <dbReference type="Proteomes" id="UP001226577"/>
    </source>
</evidence>
<dbReference type="RefSeq" id="WP_307312501.1">
    <property type="nucleotide sequence ID" value="NZ_JAUSRE010000039.1"/>
</dbReference>
<comment type="caution">
    <text evidence="8">The sequence shown here is derived from an EMBL/GenBank/DDBJ whole genome shotgun (WGS) entry which is preliminary data.</text>
</comment>
<feature type="domain" description="Response regulatory" evidence="7">
    <location>
        <begin position="6"/>
        <end position="118"/>
    </location>
</feature>
<dbReference type="InterPro" id="IPR039420">
    <property type="entry name" value="WalR-like"/>
</dbReference>
<keyword evidence="2" id="KW-0902">Two-component regulatory system</keyword>
<dbReference type="SUPFAM" id="SSF52172">
    <property type="entry name" value="CheY-like"/>
    <property type="match status" value="1"/>
</dbReference>
<keyword evidence="3" id="KW-0805">Transcription regulation</keyword>
<evidence type="ECO:0000313" key="8">
    <source>
        <dbReference type="EMBL" id="MDP9890817.1"/>
    </source>
</evidence>
<dbReference type="SMART" id="SM00448">
    <property type="entry name" value="REC"/>
    <property type="match status" value="1"/>
</dbReference>
<name>A0ABT9S0G3_9MICC</name>
<proteinExistence type="predicted"/>
<dbReference type="EMBL" id="JAUSRE010000039">
    <property type="protein sequence ID" value="MDP9890817.1"/>
    <property type="molecule type" value="Genomic_DNA"/>
</dbReference>
<reference evidence="8 9" key="1">
    <citation type="submission" date="2023-07" db="EMBL/GenBank/DDBJ databases">
        <title>Sorghum-associated microbial communities from plants grown in Nebraska, USA.</title>
        <authorList>
            <person name="Schachtman D."/>
        </authorList>
    </citation>
    <scope>NUCLEOTIDE SEQUENCE [LARGE SCALE GENOMIC DNA]</scope>
    <source>
        <strain evidence="8 9">CC222</strain>
    </source>
</reference>
<dbReference type="PROSITE" id="PS50110">
    <property type="entry name" value="RESPONSE_REGULATORY"/>
    <property type="match status" value="1"/>
</dbReference>